<evidence type="ECO:0000256" key="1">
    <source>
        <dbReference type="SAM" id="Coils"/>
    </source>
</evidence>
<dbReference type="SUPFAM" id="SSF55781">
    <property type="entry name" value="GAF domain-like"/>
    <property type="match status" value="1"/>
</dbReference>
<dbReference type="InterPro" id="IPR000014">
    <property type="entry name" value="PAS"/>
</dbReference>
<feature type="transmembrane region" description="Helical" evidence="2">
    <location>
        <begin position="143"/>
        <end position="162"/>
    </location>
</feature>
<dbReference type="CDD" id="cd00130">
    <property type="entry name" value="PAS"/>
    <property type="match status" value="1"/>
</dbReference>
<name>A0A6J4KG54_9SPHI</name>
<evidence type="ECO:0000259" key="3">
    <source>
        <dbReference type="PROSITE" id="PS50112"/>
    </source>
</evidence>
<dbReference type="Gene3D" id="3.30.450.40">
    <property type="match status" value="1"/>
</dbReference>
<dbReference type="Pfam" id="PF13185">
    <property type="entry name" value="GAF_2"/>
    <property type="match status" value="1"/>
</dbReference>
<dbReference type="InterPro" id="IPR029016">
    <property type="entry name" value="GAF-like_dom_sf"/>
</dbReference>
<dbReference type="NCBIfam" id="TIGR00229">
    <property type="entry name" value="sensory_box"/>
    <property type="match status" value="1"/>
</dbReference>
<feature type="domain" description="PAS" evidence="3">
    <location>
        <begin position="457"/>
        <end position="504"/>
    </location>
</feature>
<evidence type="ECO:0000313" key="4">
    <source>
        <dbReference type="EMBL" id="CAA9303978.1"/>
    </source>
</evidence>
<feature type="transmembrane region" description="Helical" evidence="2">
    <location>
        <begin position="83"/>
        <end position="99"/>
    </location>
</feature>
<dbReference type="SMART" id="SM00091">
    <property type="entry name" value="PAS"/>
    <property type="match status" value="1"/>
</dbReference>
<keyword evidence="1" id="KW-0175">Coiled coil</keyword>
<dbReference type="PROSITE" id="PS50112">
    <property type="entry name" value="PAS"/>
    <property type="match status" value="1"/>
</dbReference>
<dbReference type="Gene3D" id="3.30.450.20">
    <property type="entry name" value="PAS domain"/>
    <property type="match status" value="1"/>
</dbReference>
<feature type="coiled-coil region" evidence="1">
    <location>
        <begin position="568"/>
        <end position="663"/>
    </location>
</feature>
<feature type="transmembrane region" description="Helical" evidence="2">
    <location>
        <begin position="20"/>
        <end position="47"/>
    </location>
</feature>
<keyword evidence="2" id="KW-0812">Transmembrane</keyword>
<dbReference type="AlphaFoldDB" id="A0A6J4KG54"/>
<accession>A0A6J4KG54</accession>
<reference evidence="4" key="1">
    <citation type="submission" date="2020-02" db="EMBL/GenBank/DDBJ databases">
        <authorList>
            <person name="Meier V. D."/>
        </authorList>
    </citation>
    <scope>NUCLEOTIDE SEQUENCE</scope>
    <source>
        <strain evidence="4">AVDCRST_MAG56</strain>
    </source>
</reference>
<evidence type="ECO:0000256" key="2">
    <source>
        <dbReference type="SAM" id="Phobius"/>
    </source>
</evidence>
<feature type="transmembrane region" description="Helical" evidence="2">
    <location>
        <begin position="59"/>
        <end position="77"/>
    </location>
</feature>
<dbReference type="EMBL" id="CADCTQ010000469">
    <property type="protein sequence ID" value="CAA9303978.1"/>
    <property type="molecule type" value="Genomic_DNA"/>
</dbReference>
<proteinExistence type="predicted"/>
<sequence>MNEINGRADKIMQNALWGFFAFGLFLAPFYGTWSIALGVGTLCLLAYWVTRFLLPRYGLHRYVSSAVIALYTAQYIYQMHGMFEMHFVVFVGCTLLIVYQNWKLQLPLITLVVIHHGTLAYLQNTGVKDVFFTQMDGMDLQTFLFHGGLAALVVLICAVWAYQLRRNTLKSAEQIYLYGQQRANINSNIHFAEEISRGNLDVHFEADENDALSKALLNMRQSLLVANEREQQEKFKTLGLAEVSEILRATHDLHELAEKVIVKLVKYMKANQGGLFILHEESNGEGHLELAACYAYDRKKYLQKSVQVGEGLVGQAVLERDVIYLTEVPANYISIKSGLGGANPRSILIVPLVVNDKIEGVIELASFNLFQPFEIEFMQKLGESIASTIASVKINERTKHLLEESQMQSEQMRAQEEEMRQNMEEIAATQEEMQRKNSEMERLVSETQEQSRQLSINEKRVTAVLNSVSAAIIQTDAEGNIQSVNEVGESMFGYGKGALSGTSLDAMLPGVRAAGRKEGERNNETAHRQNGTTFISSVSFKKLVTEEGTLFLYFVSDIDEDVKREREMQRKQEEIATLLEQARDNEEMMRAQEEIMKQNLEEVNAIQESLKEKADETERARQEEKTRAEALIESQKKVMEKVIQKHREKEEQMNVQLAALQAELDKRKR</sequence>
<gene>
    <name evidence="4" type="ORF">AVDCRST_MAG56-5667</name>
</gene>
<dbReference type="InterPro" id="IPR003018">
    <property type="entry name" value="GAF"/>
</dbReference>
<dbReference type="InterPro" id="IPR035965">
    <property type="entry name" value="PAS-like_dom_sf"/>
</dbReference>
<dbReference type="SMART" id="SM00065">
    <property type="entry name" value="GAF"/>
    <property type="match status" value="1"/>
</dbReference>
<organism evidence="4">
    <name type="scientific">uncultured Cytophagales bacterium</name>
    <dbReference type="NCBI Taxonomy" id="158755"/>
    <lineage>
        <taxon>Bacteria</taxon>
        <taxon>Pseudomonadati</taxon>
        <taxon>Bacteroidota</taxon>
        <taxon>Sphingobacteriia</taxon>
        <taxon>Sphingobacteriales</taxon>
        <taxon>environmental samples</taxon>
    </lineage>
</organism>
<feature type="coiled-coil region" evidence="1">
    <location>
        <begin position="395"/>
        <end position="457"/>
    </location>
</feature>
<keyword evidence="2" id="KW-1133">Transmembrane helix</keyword>
<dbReference type="SUPFAM" id="SSF55785">
    <property type="entry name" value="PYP-like sensor domain (PAS domain)"/>
    <property type="match status" value="1"/>
</dbReference>
<protein>
    <recommendedName>
        <fullName evidence="3">PAS domain-containing protein</fullName>
    </recommendedName>
</protein>
<keyword evidence="2" id="KW-0472">Membrane</keyword>